<comment type="caution">
    <text evidence="2">The sequence shown here is derived from an EMBL/GenBank/DDBJ whole genome shotgun (WGS) entry which is preliminary data.</text>
</comment>
<reference evidence="2" key="1">
    <citation type="journal article" date="2019" name="bioRxiv">
        <title>The Genome of the Zebra Mussel, Dreissena polymorpha: A Resource for Invasive Species Research.</title>
        <authorList>
            <person name="McCartney M.A."/>
            <person name="Auch B."/>
            <person name="Kono T."/>
            <person name="Mallez S."/>
            <person name="Zhang Y."/>
            <person name="Obille A."/>
            <person name="Becker A."/>
            <person name="Abrahante J.E."/>
            <person name="Garbe J."/>
            <person name="Badalamenti J.P."/>
            <person name="Herman A."/>
            <person name="Mangelson H."/>
            <person name="Liachko I."/>
            <person name="Sullivan S."/>
            <person name="Sone E.D."/>
            <person name="Koren S."/>
            <person name="Silverstein K.A.T."/>
            <person name="Beckman K.B."/>
            <person name="Gohl D.M."/>
        </authorList>
    </citation>
    <scope>NUCLEOTIDE SEQUENCE</scope>
    <source>
        <strain evidence="2">Duluth1</strain>
        <tissue evidence="2">Whole animal</tissue>
    </source>
</reference>
<feature type="compositionally biased region" description="Polar residues" evidence="1">
    <location>
        <begin position="83"/>
        <end position="104"/>
    </location>
</feature>
<feature type="compositionally biased region" description="Basic and acidic residues" evidence="1">
    <location>
        <begin position="73"/>
        <end position="82"/>
    </location>
</feature>
<reference evidence="2" key="2">
    <citation type="submission" date="2020-11" db="EMBL/GenBank/DDBJ databases">
        <authorList>
            <person name="McCartney M.A."/>
            <person name="Auch B."/>
            <person name="Kono T."/>
            <person name="Mallez S."/>
            <person name="Becker A."/>
            <person name="Gohl D.M."/>
            <person name="Silverstein K.A.T."/>
            <person name="Koren S."/>
            <person name="Bechman K.B."/>
            <person name="Herman A."/>
            <person name="Abrahante J.E."/>
            <person name="Garbe J."/>
        </authorList>
    </citation>
    <scope>NUCLEOTIDE SEQUENCE</scope>
    <source>
        <strain evidence="2">Duluth1</strain>
        <tissue evidence="2">Whole animal</tissue>
    </source>
</reference>
<evidence type="ECO:0000313" key="3">
    <source>
        <dbReference type="Proteomes" id="UP000828390"/>
    </source>
</evidence>
<dbReference type="Proteomes" id="UP000828390">
    <property type="component" value="Unassembled WGS sequence"/>
</dbReference>
<evidence type="ECO:0000313" key="2">
    <source>
        <dbReference type="EMBL" id="KAH3799729.1"/>
    </source>
</evidence>
<gene>
    <name evidence="2" type="ORF">DPMN_153343</name>
</gene>
<dbReference type="EMBL" id="JAIWYP010000007">
    <property type="protein sequence ID" value="KAH3799729.1"/>
    <property type="molecule type" value="Genomic_DNA"/>
</dbReference>
<feature type="region of interest" description="Disordered" evidence="1">
    <location>
        <begin position="73"/>
        <end position="104"/>
    </location>
</feature>
<dbReference type="AlphaFoldDB" id="A0A9D4J876"/>
<sequence length="209" mass="23299">MSPDITIMWSQMSRSEIIGLEPNHFVPLIPANKILVNDVSPLSDDIKITKVETCSIPANATFVVIDGDDSDYDHSETVERSFENSLSESSDANQNDELTNDQATASEADKTVTLFMKFSELIALKQAEAESAKIKQKYTQQETALLKQKAESEAIFQVLSQQKAFEAAAAKIKHEALMAKDYEKKHIVSFSPFTAFVEFIRDQATICKL</sequence>
<name>A0A9D4J876_DREPO</name>
<protein>
    <submittedName>
        <fullName evidence="2">Uncharacterized protein</fullName>
    </submittedName>
</protein>
<organism evidence="2 3">
    <name type="scientific">Dreissena polymorpha</name>
    <name type="common">Zebra mussel</name>
    <name type="synonym">Mytilus polymorpha</name>
    <dbReference type="NCBI Taxonomy" id="45954"/>
    <lineage>
        <taxon>Eukaryota</taxon>
        <taxon>Metazoa</taxon>
        <taxon>Spiralia</taxon>
        <taxon>Lophotrochozoa</taxon>
        <taxon>Mollusca</taxon>
        <taxon>Bivalvia</taxon>
        <taxon>Autobranchia</taxon>
        <taxon>Heteroconchia</taxon>
        <taxon>Euheterodonta</taxon>
        <taxon>Imparidentia</taxon>
        <taxon>Neoheterodontei</taxon>
        <taxon>Myida</taxon>
        <taxon>Dreissenoidea</taxon>
        <taxon>Dreissenidae</taxon>
        <taxon>Dreissena</taxon>
    </lineage>
</organism>
<proteinExistence type="predicted"/>
<evidence type="ECO:0000256" key="1">
    <source>
        <dbReference type="SAM" id="MobiDB-lite"/>
    </source>
</evidence>
<accession>A0A9D4J876</accession>
<keyword evidence="3" id="KW-1185">Reference proteome</keyword>